<dbReference type="EC" id="2.7.11.1" evidence="3"/>
<name>A0A1J8PJM1_9AGAM</name>
<keyword evidence="11" id="KW-0539">Nucleus</keyword>
<evidence type="ECO:0000256" key="6">
    <source>
        <dbReference type="ARBA" id="ARBA00022741"/>
    </source>
</evidence>
<evidence type="ECO:0000256" key="10">
    <source>
        <dbReference type="ARBA" id="ARBA00023204"/>
    </source>
</evidence>
<sequence>MELLRSETWGSSGSELRALAVLYIRGCVSRLDPVSSQAAQSFLQGNASNCPDSEPLPITQAAGTPTGSPMEEDTGSVDTSHWRAALQNIVSTLITPDQLQWKGFEHDDATSFYIQRILDAIKSRWARGLHDPSSSARITLAENVISFASHLNQFSRHKSSPLGVATALLLPLHRILEGPLTEDTIPARREVFKALRIIFRDHPTDFRSDEPPPVFELLQRGFMDKDRSVRVDAGRALAELVDLHAHAIDRGCRPNEAIFMKIGILLDSNVKDVVKETLLITVGAIGCGAQFELLGLVVFCLITQLGQRNHALKGLAYAQLLEIVKKQKKSPYALVSSYFSQVAPFVVCRKLTNPVLIFETCRFISVHPRDFISATRFKTLPYLFANCEGKVIEDISKELDEKISVLFTSYPLEILTHTFLLHGPGQTNGALRFITQLLSESTGNNITVFSLVKSFVFQLVATLLVVGTENEERATLATDALRKVERTLADETRERALADVDLPAFLKTVMLGVVSHLNGMLQDYHGKKSFSLKKQILRGLEALIIQIGPSVHGISLQVMATLQTMLVPELAEVTLTTWYTFLSTLEVDDVVPHIGATSAAIVCAWSVLAPSARELAKKCLRHVVFDIPSNVRSDAGDILNEVVDFSHIPELSEIHTQLQPLRIRDPCMQLNKILDRCSSHNVTVAQMALAELQNFMRNNHASLIQNLAVGDAFDSSIGRIHSTLFQIVSRHAGVDCIRGLAFECMGILGAVDPDRCEIKSNETRMVMRSNFEDDQEAVLFAMHLIQDVLAGAYQSTSDIEYQTQLALTIQELLQYCKFTRDLVSSRSTISVPMQVRNRWNSFPKHVLEIITPLLDSRFKLPHNTLPQLPSPIYPHQKTYREWLQLWTSYLITKASGDTAQTIFGPFRWAVRNKDVGVSHHILPHLVLNILASENEDDTSGILQELLTVLHDQVALDSLSTPDKKFLSAQVVFMLLDHLSGFVRVQRQETTKKPEAKKSRVTLDVKRRQEQLARVDSVLSSIDHELMAKAALQCRSYARSLMNFERQIVSMRERRPPPPGQDFTPYYERLHEIYSHLDEPDGMEGISTLILSPSLEHQIRQHESTGRWTSAQSCWEVRLQQHPDNLDFHLGLLRCLRNLGHYDTLRTHVQGVLVRNPGWESALVDFQVESAWMIGAWDDVHRIAANEHHQGASMVKARVLLAMRAGNLSLIEENLTRARLVLGAPTAASGISGYRRAYDALVDLHMIHELELIHEAVCNLPPSSQGRKSAIVTLSQILSARLDRTLPTFRVHESLLSMRRTAFSLSSVPRPSITSQIGQSWLASAKIARKAGQWQTAYSAMLQAQHSSAPFSFMESAKLVRARGEPLRALQELENSMHILGLVDNSNTLDLTRDDEQSKRMKAKAQILLARWMNESDRYEASYVLKKFQTATELAPEWESAFYHLGQFQDQSFRNLPSDDKSNRCSGLKMNLSTIQCFAAAVAFGNKFVYQTIPRMLTLWLDLGEYKKIAENSNYERINAAIANSIDSVPVYKWFTAFPQIVSRVGHPNRLVYSVLSKLILSVIRGYPNQALWFFAPVVNSTKTNRQQRGRTILNQLKNDPAHAGSDLPGLITNLHAMIDELLQLCDYPVEEGRKTLSMKRDFPKLFQMRNHSILIPLQSSLTVNLPPVSSMNNRDKQHNVFDPSPPTFQGRIFLQLKVTIVTGLHADFYDEIEIIHSLARPRKIYVQGSDGTIYMFLGKPKDDLRKDARLMDFNGIINKLLKTNSDSRRRQLHIRTYGVVTLNEECGFIQWVPNTTAVRAELLKYYNGKNAFPSWLSEVTKRIKESTDKEAAELFVTKILPQFPPVFHEWFVDTFPEPSVWLASRLCYGRTMAVMSMVGFILGLGDRHCENILLDGITGDLVHVDFNCLFEKGKTLETPERVPFRLTQNLVDGLGVTGVEGVFRIACEITMQILRDNQDPLMSVLDAFIHDPLVEWEDEARKQRRQVKDATAAKHGSDLRQWAKTVLRPIERKLKGLYSPANLTERTYGGITTRAGGQEEREISISNLVQMLIQEAVDSANLGKMYPGWAPWH</sequence>
<dbReference type="InterPro" id="IPR011009">
    <property type="entry name" value="Kinase-like_dom_sf"/>
</dbReference>
<comment type="catalytic activity">
    <reaction evidence="13">
        <text>L-seryl-[protein] + ATP = O-phospho-L-seryl-[protein] + ADP + H(+)</text>
        <dbReference type="Rhea" id="RHEA:17989"/>
        <dbReference type="Rhea" id="RHEA-COMP:9863"/>
        <dbReference type="Rhea" id="RHEA-COMP:11604"/>
        <dbReference type="ChEBI" id="CHEBI:15378"/>
        <dbReference type="ChEBI" id="CHEBI:29999"/>
        <dbReference type="ChEBI" id="CHEBI:30616"/>
        <dbReference type="ChEBI" id="CHEBI:83421"/>
        <dbReference type="ChEBI" id="CHEBI:456216"/>
        <dbReference type="EC" id="2.7.11.1"/>
    </reaction>
</comment>
<dbReference type="GO" id="GO:0000723">
    <property type="term" value="P:telomere maintenance"/>
    <property type="evidence" value="ECO:0007669"/>
    <property type="project" value="TreeGrafter"/>
</dbReference>
<evidence type="ECO:0000256" key="7">
    <source>
        <dbReference type="ARBA" id="ARBA00022763"/>
    </source>
</evidence>
<evidence type="ECO:0000313" key="18">
    <source>
        <dbReference type="EMBL" id="OJA07995.1"/>
    </source>
</evidence>
<evidence type="ECO:0000256" key="4">
    <source>
        <dbReference type="ARBA" id="ARBA00022527"/>
    </source>
</evidence>
<dbReference type="GO" id="GO:0004674">
    <property type="term" value="F:protein serine/threonine kinase activity"/>
    <property type="evidence" value="ECO:0007669"/>
    <property type="project" value="UniProtKB-KW"/>
</dbReference>
<evidence type="ECO:0000256" key="1">
    <source>
        <dbReference type="ARBA" id="ARBA00004123"/>
    </source>
</evidence>
<evidence type="ECO:0000256" key="2">
    <source>
        <dbReference type="ARBA" id="ARBA00010769"/>
    </source>
</evidence>
<dbReference type="Pfam" id="PF08064">
    <property type="entry name" value="UME"/>
    <property type="match status" value="1"/>
</dbReference>
<keyword evidence="8" id="KW-0418">Kinase</keyword>
<dbReference type="InterPro" id="IPR016024">
    <property type="entry name" value="ARM-type_fold"/>
</dbReference>
<evidence type="ECO:0000256" key="14">
    <source>
        <dbReference type="SAM" id="MobiDB-lite"/>
    </source>
</evidence>
<dbReference type="OrthoDB" id="381190at2759"/>
<dbReference type="PANTHER" id="PTHR11139">
    <property type="entry name" value="ATAXIA TELANGIECTASIA MUTATED ATM -RELATED"/>
    <property type="match status" value="1"/>
</dbReference>
<comment type="similarity">
    <text evidence="2">Belongs to the PI3/PI4-kinase family. ATM subfamily.</text>
</comment>
<dbReference type="GO" id="GO:0005524">
    <property type="term" value="F:ATP binding"/>
    <property type="evidence" value="ECO:0007669"/>
    <property type="project" value="UniProtKB-KW"/>
</dbReference>
<feature type="region of interest" description="Disordered" evidence="14">
    <location>
        <begin position="46"/>
        <end position="77"/>
    </location>
</feature>
<dbReference type="EMBL" id="LVVM01006478">
    <property type="protein sequence ID" value="OJA07995.1"/>
    <property type="molecule type" value="Genomic_DNA"/>
</dbReference>
<keyword evidence="5" id="KW-0808">Transferase</keyword>
<dbReference type="GO" id="GO:0005634">
    <property type="term" value="C:nucleus"/>
    <property type="evidence" value="ECO:0007669"/>
    <property type="project" value="UniProtKB-SubCell"/>
</dbReference>
<comment type="subcellular location">
    <subcellularLocation>
        <location evidence="1">Nucleus</location>
    </subcellularLocation>
</comment>
<comment type="catalytic activity">
    <reaction evidence="12">
        <text>L-threonyl-[protein] + ATP = O-phospho-L-threonyl-[protein] + ADP + H(+)</text>
        <dbReference type="Rhea" id="RHEA:46608"/>
        <dbReference type="Rhea" id="RHEA-COMP:11060"/>
        <dbReference type="Rhea" id="RHEA-COMP:11605"/>
        <dbReference type="ChEBI" id="CHEBI:15378"/>
        <dbReference type="ChEBI" id="CHEBI:30013"/>
        <dbReference type="ChEBI" id="CHEBI:30616"/>
        <dbReference type="ChEBI" id="CHEBI:61977"/>
        <dbReference type="ChEBI" id="CHEBI:456216"/>
        <dbReference type="EC" id="2.7.11.1"/>
    </reaction>
</comment>
<dbReference type="InterPro" id="IPR012993">
    <property type="entry name" value="UME"/>
</dbReference>
<dbReference type="SUPFAM" id="SSF56112">
    <property type="entry name" value="Protein kinase-like (PK-like)"/>
    <property type="match status" value="1"/>
</dbReference>
<dbReference type="Proteomes" id="UP000183567">
    <property type="component" value="Unassembled WGS sequence"/>
</dbReference>
<evidence type="ECO:0000256" key="8">
    <source>
        <dbReference type="ARBA" id="ARBA00022777"/>
    </source>
</evidence>
<dbReference type="Gene3D" id="3.30.1010.10">
    <property type="entry name" value="Phosphatidylinositol 3-kinase Catalytic Subunit, Chain A, domain 4"/>
    <property type="match status" value="1"/>
</dbReference>
<keyword evidence="7" id="KW-0227">DNA damage</keyword>
<dbReference type="Gene3D" id="1.10.1070.11">
    <property type="entry name" value="Phosphatidylinositol 3-/4-kinase, catalytic domain"/>
    <property type="match status" value="1"/>
</dbReference>
<dbReference type="InterPro" id="IPR056802">
    <property type="entry name" value="ATR-like_M-HEAT"/>
</dbReference>
<dbReference type="InterPro" id="IPR050517">
    <property type="entry name" value="DDR_Repair_Kinase"/>
</dbReference>
<dbReference type="CDD" id="cd00892">
    <property type="entry name" value="PIKKc_ATR"/>
    <property type="match status" value="1"/>
</dbReference>
<evidence type="ECO:0000256" key="5">
    <source>
        <dbReference type="ARBA" id="ARBA00022679"/>
    </source>
</evidence>
<dbReference type="SUPFAM" id="SSF48371">
    <property type="entry name" value="ARM repeat"/>
    <property type="match status" value="1"/>
</dbReference>
<feature type="domain" description="FAT" evidence="16">
    <location>
        <begin position="1025"/>
        <end position="1580"/>
    </location>
</feature>
<dbReference type="Gene3D" id="1.25.40.10">
    <property type="entry name" value="Tetratricopeptide repeat domain"/>
    <property type="match status" value="1"/>
</dbReference>
<dbReference type="InterPro" id="IPR014009">
    <property type="entry name" value="PIK_FAT"/>
</dbReference>
<dbReference type="InterPro" id="IPR018936">
    <property type="entry name" value="PI3/4_kinase_CS"/>
</dbReference>
<evidence type="ECO:0000259" key="15">
    <source>
        <dbReference type="PROSITE" id="PS50290"/>
    </source>
</evidence>
<evidence type="ECO:0000256" key="13">
    <source>
        <dbReference type="ARBA" id="ARBA00048679"/>
    </source>
</evidence>
<dbReference type="Pfam" id="PF00454">
    <property type="entry name" value="PI3_PI4_kinase"/>
    <property type="match status" value="1"/>
</dbReference>
<dbReference type="STRING" id="180088.A0A1J8PJM1"/>
<evidence type="ECO:0000256" key="3">
    <source>
        <dbReference type="ARBA" id="ARBA00012513"/>
    </source>
</evidence>
<dbReference type="SMART" id="SM00146">
    <property type="entry name" value="PI3Kc"/>
    <property type="match status" value="1"/>
</dbReference>
<dbReference type="SMART" id="SM01343">
    <property type="entry name" value="FATC"/>
    <property type="match status" value="1"/>
</dbReference>
<evidence type="ECO:0000256" key="9">
    <source>
        <dbReference type="ARBA" id="ARBA00022840"/>
    </source>
</evidence>
<keyword evidence="19" id="KW-1185">Reference proteome</keyword>
<dbReference type="Pfam" id="PF02260">
    <property type="entry name" value="FATC"/>
    <property type="match status" value="1"/>
</dbReference>
<comment type="caution">
    <text evidence="18">The sequence shown here is derived from an EMBL/GenBank/DDBJ whole genome shotgun (WGS) entry which is preliminary data.</text>
</comment>
<evidence type="ECO:0000313" key="19">
    <source>
        <dbReference type="Proteomes" id="UP000183567"/>
    </source>
</evidence>
<evidence type="ECO:0000259" key="16">
    <source>
        <dbReference type="PROSITE" id="PS51189"/>
    </source>
</evidence>
<evidence type="ECO:0000256" key="12">
    <source>
        <dbReference type="ARBA" id="ARBA00047899"/>
    </source>
</evidence>
<protein>
    <recommendedName>
        <fullName evidence="3">non-specific serine/threonine protein kinase</fullName>
        <ecNumber evidence="3">2.7.11.1</ecNumber>
    </recommendedName>
</protein>
<dbReference type="PANTHER" id="PTHR11139:SF125">
    <property type="entry name" value="SERINE_THREONINE-PROTEIN KINASE MEC1"/>
    <property type="match status" value="1"/>
</dbReference>
<keyword evidence="10" id="KW-0234">DNA repair</keyword>
<accession>A0A1J8PJM1</accession>
<dbReference type="PROSITE" id="PS51190">
    <property type="entry name" value="FATC"/>
    <property type="match status" value="1"/>
</dbReference>
<keyword evidence="9" id="KW-0067">ATP-binding</keyword>
<keyword evidence="4" id="KW-0723">Serine/threonine-protein kinase</keyword>
<evidence type="ECO:0000259" key="17">
    <source>
        <dbReference type="PROSITE" id="PS51190"/>
    </source>
</evidence>
<gene>
    <name evidence="18" type="ORF">AZE42_01077</name>
</gene>
<dbReference type="PROSITE" id="PS50290">
    <property type="entry name" value="PI3_4_KINASE_3"/>
    <property type="match status" value="1"/>
</dbReference>
<dbReference type="InterPro" id="IPR000403">
    <property type="entry name" value="PI3/4_kinase_cat_dom"/>
</dbReference>
<dbReference type="Pfam" id="PF23593">
    <property type="entry name" value="HEAT_ATR"/>
    <property type="match status" value="1"/>
</dbReference>
<dbReference type="Pfam" id="PF25030">
    <property type="entry name" value="M-HEAT_ATR"/>
    <property type="match status" value="1"/>
</dbReference>
<dbReference type="InterPro" id="IPR003152">
    <property type="entry name" value="FATC_dom"/>
</dbReference>
<dbReference type="GO" id="GO:0000077">
    <property type="term" value="P:DNA damage checkpoint signaling"/>
    <property type="evidence" value="ECO:0007669"/>
    <property type="project" value="TreeGrafter"/>
</dbReference>
<dbReference type="InterPro" id="IPR011990">
    <property type="entry name" value="TPR-like_helical_dom_sf"/>
</dbReference>
<dbReference type="InterPro" id="IPR057564">
    <property type="entry name" value="HEAT_ATR"/>
</dbReference>
<dbReference type="GO" id="GO:0006281">
    <property type="term" value="P:DNA repair"/>
    <property type="evidence" value="ECO:0007669"/>
    <property type="project" value="UniProtKB-KW"/>
</dbReference>
<organism evidence="18 19">
    <name type="scientific">Rhizopogon vesiculosus</name>
    <dbReference type="NCBI Taxonomy" id="180088"/>
    <lineage>
        <taxon>Eukaryota</taxon>
        <taxon>Fungi</taxon>
        <taxon>Dikarya</taxon>
        <taxon>Basidiomycota</taxon>
        <taxon>Agaricomycotina</taxon>
        <taxon>Agaricomycetes</taxon>
        <taxon>Agaricomycetidae</taxon>
        <taxon>Boletales</taxon>
        <taxon>Suillineae</taxon>
        <taxon>Rhizopogonaceae</taxon>
        <taxon>Rhizopogon</taxon>
    </lineage>
</organism>
<dbReference type="InterPro" id="IPR036940">
    <property type="entry name" value="PI3/4_kinase_cat_sf"/>
</dbReference>
<dbReference type="PROSITE" id="PS51189">
    <property type="entry name" value="FAT"/>
    <property type="match status" value="1"/>
</dbReference>
<reference evidence="18 19" key="1">
    <citation type="submission" date="2016-03" db="EMBL/GenBank/DDBJ databases">
        <title>Comparative genomics of the ectomycorrhizal sister species Rhizopogon vinicolor and Rhizopogon vesiculosus (Basidiomycota: Boletales) reveals a divergence of the mating type B locus.</title>
        <authorList>
            <person name="Mujic A.B."/>
            <person name="Kuo A."/>
            <person name="Tritt A."/>
            <person name="Lipzen A."/>
            <person name="Chen C."/>
            <person name="Johnson J."/>
            <person name="Sharma A."/>
            <person name="Barry K."/>
            <person name="Grigoriev I.V."/>
            <person name="Spatafora J.W."/>
        </authorList>
    </citation>
    <scope>NUCLEOTIDE SEQUENCE [LARGE SCALE GENOMIC DNA]</scope>
    <source>
        <strain evidence="18 19">AM-OR11-056</strain>
    </source>
</reference>
<dbReference type="Pfam" id="PF02259">
    <property type="entry name" value="FAT"/>
    <property type="match status" value="1"/>
</dbReference>
<dbReference type="SMART" id="SM00802">
    <property type="entry name" value="UME"/>
    <property type="match status" value="1"/>
</dbReference>
<feature type="domain" description="FATC" evidence="17">
    <location>
        <begin position="2041"/>
        <end position="2073"/>
    </location>
</feature>
<feature type="domain" description="PI3K/PI4K catalytic" evidence="15">
    <location>
        <begin position="1708"/>
        <end position="2018"/>
    </location>
</feature>
<dbReference type="PROSITE" id="PS00916">
    <property type="entry name" value="PI3_4_KINASE_2"/>
    <property type="match status" value="1"/>
</dbReference>
<evidence type="ECO:0000256" key="11">
    <source>
        <dbReference type="ARBA" id="ARBA00023242"/>
    </source>
</evidence>
<dbReference type="GO" id="GO:0005694">
    <property type="term" value="C:chromosome"/>
    <property type="evidence" value="ECO:0007669"/>
    <property type="project" value="TreeGrafter"/>
</dbReference>
<keyword evidence="6" id="KW-0547">Nucleotide-binding</keyword>
<dbReference type="InterPro" id="IPR003151">
    <property type="entry name" value="PIK-rel_kinase_FAT"/>
</dbReference>
<proteinExistence type="inferred from homology"/>